<dbReference type="RefSeq" id="WP_097383666.1">
    <property type="nucleotide sequence ID" value="NZ_CP023741.1"/>
</dbReference>
<evidence type="ECO:0000256" key="1">
    <source>
        <dbReference type="SAM" id="Phobius"/>
    </source>
</evidence>
<dbReference type="GeneID" id="57777445"/>
<proteinExistence type="predicted"/>
<protein>
    <submittedName>
        <fullName evidence="2">Uncharacterized protein</fullName>
    </submittedName>
</protein>
<keyword evidence="1" id="KW-1133">Transmembrane helix</keyword>
<organism evidence="2 3">
    <name type="scientific">Sphingobium yanoikuyae</name>
    <name type="common">Sphingomonas yanoikuyae</name>
    <dbReference type="NCBI Taxonomy" id="13690"/>
    <lineage>
        <taxon>Bacteria</taxon>
        <taxon>Pseudomonadati</taxon>
        <taxon>Pseudomonadota</taxon>
        <taxon>Alphaproteobacteria</taxon>
        <taxon>Sphingomonadales</taxon>
        <taxon>Sphingomonadaceae</taxon>
        <taxon>Sphingobium</taxon>
    </lineage>
</organism>
<dbReference type="KEGG" id="sya:A6768_11410"/>
<evidence type="ECO:0000313" key="3">
    <source>
        <dbReference type="Proteomes" id="UP000219422"/>
    </source>
</evidence>
<dbReference type="EMBL" id="CP023741">
    <property type="protein sequence ID" value="ATI80541.1"/>
    <property type="molecule type" value="Genomic_DNA"/>
</dbReference>
<feature type="transmembrane region" description="Helical" evidence="1">
    <location>
        <begin position="48"/>
        <end position="67"/>
    </location>
</feature>
<name>A0A291MZV3_SPHYA</name>
<dbReference type="Proteomes" id="UP000219422">
    <property type="component" value="Chromosome"/>
</dbReference>
<dbReference type="AlphaFoldDB" id="A0A291MZV3"/>
<keyword evidence="1" id="KW-0812">Transmembrane</keyword>
<accession>A0A291MZV3</accession>
<keyword evidence="1" id="KW-0472">Membrane</keyword>
<reference evidence="2 3" key="1">
    <citation type="submission" date="2017-10" db="EMBL/GenBank/DDBJ databases">
        <title>Sphingobium yanoikuyae S72.</title>
        <authorList>
            <person name="Sanchez E."/>
            <person name="Bustos P."/>
            <person name="Mendoza P."/>
            <person name="Guo X."/>
            <person name="Mendoza A."/>
        </authorList>
    </citation>
    <scope>NUCLEOTIDE SEQUENCE [LARGE SCALE GENOMIC DNA]</scope>
    <source>
        <strain evidence="2 3">S72</strain>
    </source>
</reference>
<sequence length="68" mass="7773">MRIMRFDSVTYFATKDSGAPVYRMVEEELPEIEMITDADGNPTLGGRIGYYLAYVLMATFVGYIFYVL</sequence>
<evidence type="ECO:0000313" key="2">
    <source>
        <dbReference type="EMBL" id="ATI80541.1"/>
    </source>
</evidence>
<gene>
    <name evidence="2" type="ORF">A6768_11410</name>
</gene>